<dbReference type="AlphaFoldDB" id="A0A1V9G0Z9"/>
<accession>A0A1V9G0Z9</accession>
<dbReference type="InterPro" id="IPR003018">
    <property type="entry name" value="GAF"/>
</dbReference>
<dbReference type="PANTHER" id="PTHR43711:SF1">
    <property type="entry name" value="HISTIDINE KINASE 1"/>
    <property type="match status" value="1"/>
</dbReference>
<dbReference type="InterPro" id="IPR036097">
    <property type="entry name" value="HisK_dim/P_sf"/>
</dbReference>
<dbReference type="SMART" id="SM00065">
    <property type="entry name" value="GAF"/>
    <property type="match status" value="1"/>
</dbReference>
<evidence type="ECO:0000256" key="6">
    <source>
        <dbReference type="SAM" id="Coils"/>
    </source>
</evidence>
<dbReference type="Pfam" id="PF02518">
    <property type="entry name" value="HATPase_c"/>
    <property type="match status" value="1"/>
</dbReference>
<keyword evidence="9" id="KW-1185">Reference proteome</keyword>
<dbReference type="SUPFAM" id="SSF55781">
    <property type="entry name" value="GAF domain-like"/>
    <property type="match status" value="1"/>
</dbReference>
<evidence type="ECO:0000256" key="4">
    <source>
        <dbReference type="ARBA" id="ARBA00022777"/>
    </source>
</evidence>
<dbReference type="Proteomes" id="UP000192796">
    <property type="component" value="Unassembled WGS sequence"/>
</dbReference>
<dbReference type="EC" id="2.7.13.3" evidence="2"/>
<keyword evidence="4" id="KW-0418">Kinase</keyword>
<feature type="domain" description="Histidine kinase" evidence="7">
    <location>
        <begin position="215"/>
        <end position="432"/>
    </location>
</feature>
<organism evidence="8 9">
    <name type="scientific">Niastella vici</name>
    <dbReference type="NCBI Taxonomy" id="1703345"/>
    <lineage>
        <taxon>Bacteria</taxon>
        <taxon>Pseudomonadati</taxon>
        <taxon>Bacteroidota</taxon>
        <taxon>Chitinophagia</taxon>
        <taxon>Chitinophagales</taxon>
        <taxon>Chitinophagaceae</taxon>
        <taxon>Niastella</taxon>
    </lineage>
</organism>
<protein>
    <recommendedName>
        <fullName evidence="2">histidine kinase</fullName>
        <ecNumber evidence="2">2.7.13.3</ecNumber>
    </recommendedName>
</protein>
<dbReference type="PANTHER" id="PTHR43711">
    <property type="entry name" value="TWO-COMPONENT HISTIDINE KINASE"/>
    <property type="match status" value="1"/>
</dbReference>
<dbReference type="CDD" id="cd00075">
    <property type="entry name" value="HATPase"/>
    <property type="match status" value="1"/>
</dbReference>
<reference evidence="8 9" key="1">
    <citation type="submission" date="2016-03" db="EMBL/GenBank/DDBJ databases">
        <title>Niastella vici sp. nov., isolated from farmland soil.</title>
        <authorList>
            <person name="Chen L."/>
            <person name="Wang D."/>
            <person name="Yang S."/>
            <person name="Wang G."/>
        </authorList>
    </citation>
    <scope>NUCLEOTIDE SEQUENCE [LARGE SCALE GENOMIC DNA]</scope>
    <source>
        <strain evidence="8 9">DJ57</strain>
    </source>
</reference>
<dbReference type="InterPro" id="IPR029016">
    <property type="entry name" value="GAF-like_dom_sf"/>
</dbReference>
<dbReference type="Gene3D" id="3.30.565.10">
    <property type="entry name" value="Histidine kinase-like ATPase, C-terminal domain"/>
    <property type="match status" value="1"/>
</dbReference>
<dbReference type="InterPro" id="IPR003594">
    <property type="entry name" value="HATPase_dom"/>
</dbReference>
<keyword evidence="6" id="KW-0175">Coiled coil</keyword>
<dbReference type="PROSITE" id="PS50109">
    <property type="entry name" value="HIS_KIN"/>
    <property type="match status" value="1"/>
</dbReference>
<dbReference type="InterPro" id="IPR036890">
    <property type="entry name" value="HATPase_C_sf"/>
</dbReference>
<gene>
    <name evidence="8" type="ORF">A3860_19920</name>
</gene>
<evidence type="ECO:0000256" key="2">
    <source>
        <dbReference type="ARBA" id="ARBA00012438"/>
    </source>
</evidence>
<proteinExistence type="predicted"/>
<evidence type="ECO:0000313" key="9">
    <source>
        <dbReference type="Proteomes" id="UP000192796"/>
    </source>
</evidence>
<dbReference type="STRING" id="1703345.A3860_19920"/>
<sequence>MSQPNEIQSLHMQLNEAKKKIELIRAVTLDLNKMVSLQEKLYNILKILHDQFFINYSMILLPGPESKYLTVQAHYGYETDYKGISIPMGSGIAGLAALKKIPINITGIRRKRLYLNIASQGAQAALPQSPGLDDPESQIAIPLVSNNELVAVLLAESYNISVFNKEDEAFLITLSQSIAVSIQNSILFDTMENVIAKRTEELERSNKTKDRLFSLISHDLRGPITSFHNIARLVSHYNRQNEKEKIEQLSHRIDQSVDKLNVLLDNLLNWALAQTKELQCRPERLNIITLLTEVMEMFGDHLALKNISLCTMQGSCLHIEGDYHMLSAVFRNLLSNAIKYTPRNGQILVNIHSDNAHALVEIHDTGIGIPAEKLGAIFMPDEKKSTRGTDNEKGTGLGLLVVHEFVQLNQGFIRIESEPQQGTKVTVGLPLK</sequence>
<evidence type="ECO:0000259" key="7">
    <source>
        <dbReference type="PROSITE" id="PS50109"/>
    </source>
</evidence>
<dbReference type="EMBL" id="LVYD01000042">
    <property type="protein sequence ID" value="OQP64247.1"/>
    <property type="molecule type" value="Genomic_DNA"/>
</dbReference>
<feature type="coiled-coil region" evidence="6">
    <location>
        <begin position="239"/>
        <end position="266"/>
    </location>
</feature>
<evidence type="ECO:0000256" key="3">
    <source>
        <dbReference type="ARBA" id="ARBA00022679"/>
    </source>
</evidence>
<dbReference type="InterPro" id="IPR005467">
    <property type="entry name" value="His_kinase_dom"/>
</dbReference>
<dbReference type="InterPro" id="IPR004358">
    <property type="entry name" value="Sig_transdc_His_kin-like_C"/>
</dbReference>
<evidence type="ECO:0000313" key="8">
    <source>
        <dbReference type="EMBL" id="OQP64247.1"/>
    </source>
</evidence>
<dbReference type="Gene3D" id="3.30.450.40">
    <property type="match status" value="1"/>
</dbReference>
<dbReference type="SUPFAM" id="SSF47384">
    <property type="entry name" value="Homodimeric domain of signal transducing histidine kinase"/>
    <property type="match status" value="1"/>
</dbReference>
<keyword evidence="3" id="KW-0808">Transferase</keyword>
<dbReference type="SMART" id="SM00387">
    <property type="entry name" value="HATPase_c"/>
    <property type="match status" value="1"/>
</dbReference>
<dbReference type="Gene3D" id="1.10.287.130">
    <property type="match status" value="1"/>
</dbReference>
<dbReference type="InterPro" id="IPR050736">
    <property type="entry name" value="Sensor_HK_Regulatory"/>
</dbReference>
<evidence type="ECO:0000256" key="1">
    <source>
        <dbReference type="ARBA" id="ARBA00000085"/>
    </source>
</evidence>
<dbReference type="SUPFAM" id="SSF55874">
    <property type="entry name" value="ATPase domain of HSP90 chaperone/DNA topoisomerase II/histidine kinase"/>
    <property type="match status" value="1"/>
</dbReference>
<evidence type="ECO:0000256" key="5">
    <source>
        <dbReference type="ARBA" id="ARBA00023012"/>
    </source>
</evidence>
<dbReference type="Pfam" id="PF13185">
    <property type="entry name" value="GAF_2"/>
    <property type="match status" value="1"/>
</dbReference>
<comment type="catalytic activity">
    <reaction evidence="1">
        <text>ATP + protein L-histidine = ADP + protein N-phospho-L-histidine.</text>
        <dbReference type="EC" id="2.7.13.3"/>
    </reaction>
</comment>
<comment type="caution">
    <text evidence="8">The sequence shown here is derived from an EMBL/GenBank/DDBJ whole genome shotgun (WGS) entry which is preliminary data.</text>
</comment>
<dbReference type="PRINTS" id="PR00344">
    <property type="entry name" value="BCTRLSENSOR"/>
</dbReference>
<keyword evidence="5" id="KW-0902">Two-component regulatory system</keyword>
<name>A0A1V9G0Z9_9BACT</name>
<dbReference type="GO" id="GO:0000155">
    <property type="term" value="F:phosphorelay sensor kinase activity"/>
    <property type="evidence" value="ECO:0007669"/>
    <property type="project" value="InterPro"/>
</dbReference>